<dbReference type="SMART" id="SM00893">
    <property type="entry name" value="ETF"/>
    <property type="match status" value="1"/>
</dbReference>
<protein>
    <submittedName>
        <fullName evidence="3">Electron transfer flavoprotein beta subunit</fullName>
    </submittedName>
</protein>
<dbReference type="RefSeq" id="WP_107824006.1">
    <property type="nucleotide sequence ID" value="NZ_OY782574.1"/>
</dbReference>
<sequence length="291" mass="31935">MKAFKVIVLAKQVPDTRNVGKDAMKADGTINRAALSAIFNPEDLNALEQALRIKENFPGTTVTILTMGPGRAAEIIREGMFRGADDGILLTDRAFAGSDTLATSYAISQALKKVKDYDIIIAGRQAIDGDTAQVGPQVAEKLALPQVTYVEEVQKIEKGKIFVKRRLERGVELVSCPLPMVMTVNGSAPNCRARNAKLIMKYKHAKTVTELQNSNEDYLHLYNDRPYLNIPEWTVSDIEVDHAELGLSGSPTKVKAVENVVLQAKEAKVLSPSDDDMDTLMRELIESHTIG</sequence>
<evidence type="ECO:0000259" key="2">
    <source>
        <dbReference type="SMART" id="SM00893"/>
    </source>
</evidence>
<dbReference type="InterPro" id="IPR014730">
    <property type="entry name" value="ETF_a/b_N"/>
</dbReference>
<dbReference type="InterPro" id="IPR014729">
    <property type="entry name" value="Rossmann-like_a/b/a_fold"/>
</dbReference>
<evidence type="ECO:0000313" key="3">
    <source>
        <dbReference type="EMBL" id="PTN02627.1"/>
    </source>
</evidence>
<accession>A0A2T5BT61</accession>
<dbReference type="Gene3D" id="3.40.50.620">
    <property type="entry name" value="HUPs"/>
    <property type="match status" value="1"/>
</dbReference>
<dbReference type="PIRSF" id="PIRSF000090">
    <property type="entry name" value="Beta-ETF"/>
    <property type="match status" value="1"/>
</dbReference>
<keyword evidence="1" id="KW-0813">Transport</keyword>
<feature type="domain" description="Electron transfer flavoprotein alpha/beta-subunit N-terminal" evidence="2">
    <location>
        <begin position="27"/>
        <end position="215"/>
    </location>
</feature>
<evidence type="ECO:0000313" key="4">
    <source>
        <dbReference type="Proteomes" id="UP000243525"/>
    </source>
</evidence>
<organism evidence="3 4">
    <name type="scientific">Mangrovibacterium marinum</name>
    <dbReference type="NCBI Taxonomy" id="1639118"/>
    <lineage>
        <taxon>Bacteria</taxon>
        <taxon>Pseudomonadati</taxon>
        <taxon>Bacteroidota</taxon>
        <taxon>Bacteroidia</taxon>
        <taxon>Marinilabiliales</taxon>
        <taxon>Prolixibacteraceae</taxon>
        <taxon>Mangrovibacterium</taxon>
    </lineage>
</organism>
<dbReference type="GO" id="GO:0009055">
    <property type="term" value="F:electron transfer activity"/>
    <property type="evidence" value="ECO:0007669"/>
    <property type="project" value="InterPro"/>
</dbReference>
<gene>
    <name evidence="3" type="ORF">C8N47_1388</name>
</gene>
<dbReference type="Proteomes" id="UP000243525">
    <property type="component" value="Unassembled WGS sequence"/>
</dbReference>
<dbReference type="OrthoDB" id="9804960at2"/>
<dbReference type="PANTHER" id="PTHR21294:SF17">
    <property type="entry name" value="PROTEIN FIXA"/>
    <property type="match status" value="1"/>
</dbReference>
<dbReference type="Pfam" id="PF01012">
    <property type="entry name" value="ETF"/>
    <property type="match status" value="1"/>
</dbReference>
<keyword evidence="1" id="KW-0249">Electron transport</keyword>
<dbReference type="CDD" id="cd01714">
    <property type="entry name" value="ETF_beta"/>
    <property type="match status" value="1"/>
</dbReference>
<comment type="caution">
    <text evidence="3">The sequence shown here is derived from an EMBL/GenBank/DDBJ whole genome shotgun (WGS) entry which is preliminary data.</text>
</comment>
<proteinExistence type="predicted"/>
<dbReference type="InterPro" id="IPR012255">
    <property type="entry name" value="ETF_b"/>
</dbReference>
<evidence type="ECO:0000256" key="1">
    <source>
        <dbReference type="ARBA" id="ARBA00022982"/>
    </source>
</evidence>
<dbReference type="InterPro" id="IPR033948">
    <property type="entry name" value="ETF_beta_N"/>
</dbReference>
<name>A0A2T5BT61_9BACT</name>
<dbReference type="SUPFAM" id="SSF52402">
    <property type="entry name" value="Adenine nucleotide alpha hydrolases-like"/>
    <property type="match status" value="1"/>
</dbReference>
<reference evidence="3 4" key="1">
    <citation type="submission" date="2018-04" db="EMBL/GenBank/DDBJ databases">
        <title>Genomic Encyclopedia of Archaeal and Bacterial Type Strains, Phase II (KMG-II): from individual species to whole genera.</title>
        <authorList>
            <person name="Goeker M."/>
        </authorList>
    </citation>
    <scope>NUCLEOTIDE SEQUENCE [LARGE SCALE GENOMIC DNA]</scope>
    <source>
        <strain evidence="3 4">DSM 28823</strain>
    </source>
</reference>
<dbReference type="EMBL" id="QAAD01000038">
    <property type="protein sequence ID" value="PTN02627.1"/>
    <property type="molecule type" value="Genomic_DNA"/>
</dbReference>
<keyword evidence="4" id="KW-1185">Reference proteome</keyword>
<dbReference type="PANTHER" id="PTHR21294">
    <property type="entry name" value="ELECTRON TRANSFER FLAVOPROTEIN BETA-SUBUNIT"/>
    <property type="match status" value="1"/>
</dbReference>
<dbReference type="AlphaFoldDB" id="A0A2T5BT61"/>